<dbReference type="EMBL" id="GDJX01022899">
    <property type="protein sequence ID" value="JAT45037.1"/>
    <property type="molecule type" value="Transcribed_RNA"/>
</dbReference>
<feature type="non-terminal residue" evidence="1">
    <location>
        <position position="1"/>
    </location>
</feature>
<reference evidence="1" key="1">
    <citation type="submission" date="2015-07" db="EMBL/GenBank/DDBJ databases">
        <title>Transcriptome Assembly of Anthurium amnicola.</title>
        <authorList>
            <person name="Suzuki J."/>
        </authorList>
    </citation>
    <scope>NUCLEOTIDE SEQUENCE</scope>
</reference>
<dbReference type="AlphaFoldDB" id="A0A1D1XRP5"/>
<protein>
    <submittedName>
        <fullName evidence="1">Large structural protein</fullName>
    </submittedName>
</protein>
<sequence>GGREGKESHAASLVLWCRSAYRRPPVTRAAGPPPSLRSLWLRNLVKMVTDSCDPMKYESLQTGLSRWVCHDSPLPSGESSSPAFPHKGTCMDVEKLKQLLNKLVWIFPEGTHTYSSLFSHHGQNGTMAASKQTAEEAAHQATLKY</sequence>
<organism evidence="1">
    <name type="scientific">Anthurium amnicola</name>
    <dbReference type="NCBI Taxonomy" id="1678845"/>
    <lineage>
        <taxon>Eukaryota</taxon>
        <taxon>Viridiplantae</taxon>
        <taxon>Streptophyta</taxon>
        <taxon>Embryophyta</taxon>
        <taxon>Tracheophyta</taxon>
        <taxon>Spermatophyta</taxon>
        <taxon>Magnoliopsida</taxon>
        <taxon>Liliopsida</taxon>
        <taxon>Araceae</taxon>
        <taxon>Pothoideae</taxon>
        <taxon>Potheae</taxon>
        <taxon>Anthurium</taxon>
    </lineage>
</organism>
<gene>
    <name evidence="1" type="primary">L_40</name>
    <name evidence="1" type="ORF">g.92112</name>
</gene>
<accession>A0A1D1XRP5</accession>
<evidence type="ECO:0000313" key="1">
    <source>
        <dbReference type="EMBL" id="JAT45037.1"/>
    </source>
</evidence>
<proteinExistence type="predicted"/>
<name>A0A1D1XRP5_9ARAE</name>
<feature type="non-terminal residue" evidence="1">
    <location>
        <position position="145"/>
    </location>
</feature>